<organism evidence="1 2">
    <name type="scientific">Winogradskyella litoriviva</name>
    <dbReference type="NCBI Taxonomy" id="1220182"/>
    <lineage>
        <taxon>Bacteria</taxon>
        <taxon>Pseudomonadati</taxon>
        <taxon>Bacteroidota</taxon>
        <taxon>Flavobacteriia</taxon>
        <taxon>Flavobacteriales</taxon>
        <taxon>Flavobacteriaceae</taxon>
        <taxon>Winogradskyella</taxon>
    </lineage>
</organism>
<comment type="caution">
    <text evidence="1">The sequence shown here is derived from an EMBL/GenBank/DDBJ whole genome shotgun (WGS) entry which is preliminary data.</text>
</comment>
<gene>
    <name evidence="1" type="ORF">HNV10_09650</name>
</gene>
<dbReference type="Proteomes" id="UP000805085">
    <property type="component" value="Unassembled WGS sequence"/>
</dbReference>
<dbReference type="SUPFAM" id="SSF52266">
    <property type="entry name" value="SGNH hydrolase"/>
    <property type="match status" value="1"/>
</dbReference>
<sequence length="305" mass="35477">MIIAILTVVAIAIIPITIIKNQSKFKIDENSTYVVFGHSHPSYAYNDSIIKNFKNLADAGESYFYTYQKVKNIIPNNPQIQTVFIEFTNNQIDSKINEWIWGFEKMSYFLPTYLTFINKEDFSLLYDNNREDLTSCLSIAAKKNIYRTINNDFNIINSIDGYKSTKINKLDEMLEEAKSDTTNYGINYKISESNINYLKKIITFCKAHNKDVFLIRSPQHKDLPVLKNENYYQDIKKKHFKNVTLLDFNSFKLPNTFYVDLDHLNSLGANRFSKMFNNLLINDLLKSKDSKSKINEAIATYSLSK</sequence>
<keyword evidence="2" id="KW-1185">Reference proteome</keyword>
<proteinExistence type="predicted"/>
<dbReference type="EMBL" id="JABRWQ010000004">
    <property type="protein sequence ID" value="NRD23503.1"/>
    <property type="molecule type" value="Genomic_DNA"/>
</dbReference>
<dbReference type="RefSeq" id="WP_173301144.1">
    <property type="nucleotide sequence ID" value="NZ_JABRWQ010000004.1"/>
</dbReference>
<reference evidence="1 2" key="1">
    <citation type="journal article" date="2015" name="Int. J. Syst. Evol. Microbiol.">
        <title>Winogradskyella litoriviva sp. nov., isolated from coastal seawater.</title>
        <authorList>
            <person name="Nedashkovskaya O.I."/>
            <person name="Kukhlevskiy A.D."/>
            <person name="Zhukova N.V."/>
            <person name="Kim S.J."/>
            <person name="Rhee S.K."/>
            <person name="Mikhailov V.V."/>
        </authorList>
    </citation>
    <scope>NUCLEOTIDE SEQUENCE [LARGE SCALE GENOMIC DNA]</scope>
    <source>
        <strain evidence="1 2">KMM6491</strain>
    </source>
</reference>
<evidence type="ECO:0000313" key="1">
    <source>
        <dbReference type="EMBL" id="NRD23503.1"/>
    </source>
</evidence>
<name>A0ABX2E4T5_9FLAO</name>
<protein>
    <recommendedName>
        <fullName evidence="3">SGNH/GDSL hydrolase family protein</fullName>
    </recommendedName>
</protein>
<evidence type="ECO:0008006" key="3">
    <source>
        <dbReference type="Google" id="ProtNLM"/>
    </source>
</evidence>
<accession>A0ABX2E4T5</accession>
<evidence type="ECO:0000313" key="2">
    <source>
        <dbReference type="Proteomes" id="UP000805085"/>
    </source>
</evidence>